<sequence length="216" mass="25017">MRRKVIFYIGFFVILVIGFYVALTQVIPGYGEAKLPIMNTVQPFSFTNQDGQLVTQQSVEGKVYVAEYFFTTCPSICPMLNTNMKKVYEAYKGEPGFMILSHTVDPDNDNVTRLKWYADSMQVNTNQWVFLTGRKDSLYQAARNSYLLDDPQNNLQNINEQFLHTQFFALVDRSGKVRKIYDGLKKDEIEELKKDIKRLLKEHNTGDRFSNNMFGS</sequence>
<evidence type="ECO:0000256" key="3">
    <source>
        <dbReference type="PIRSR" id="PIRSR603782-1"/>
    </source>
</evidence>
<keyword evidence="5" id="KW-0472">Membrane</keyword>
<feature type="binding site" evidence="3">
    <location>
        <position position="164"/>
    </location>
    <ligand>
        <name>Cu cation</name>
        <dbReference type="ChEBI" id="CHEBI:23378"/>
    </ligand>
</feature>
<comment type="similarity">
    <text evidence="1">Belongs to the SCO1/2 family.</text>
</comment>
<dbReference type="Proteomes" id="UP000192610">
    <property type="component" value="Unassembled WGS sequence"/>
</dbReference>
<reference evidence="8" key="1">
    <citation type="submission" date="2016-04" db="EMBL/GenBank/DDBJ databases">
        <authorList>
            <person name="Chen L."/>
            <person name="Zhuang W."/>
            <person name="Wang G."/>
        </authorList>
    </citation>
    <scope>NUCLEOTIDE SEQUENCE [LARGE SCALE GENOMIC DNA]</scope>
    <source>
        <strain evidence="8">17621</strain>
    </source>
</reference>
<comment type="caution">
    <text evidence="7">The sequence shown here is derived from an EMBL/GenBank/DDBJ whole genome shotgun (WGS) entry which is preliminary data.</text>
</comment>
<dbReference type="InterPro" id="IPR013766">
    <property type="entry name" value="Thioredoxin_domain"/>
</dbReference>
<keyword evidence="4" id="KW-1015">Disulfide bond</keyword>
<evidence type="ECO:0000259" key="6">
    <source>
        <dbReference type="PROSITE" id="PS51352"/>
    </source>
</evidence>
<name>A0A1V9EWL4_9BACT</name>
<dbReference type="InterPro" id="IPR036249">
    <property type="entry name" value="Thioredoxin-like_sf"/>
</dbReference>
<dbReference type="GO" id="GO:0046872">
    <property type="term" value="F:metal ion binding"/>
    <property type="evidence" value="ECO:0007669"/>
    <property type="project" value="UniProtKB-KW"/>
</dbReference>
<feature type="domain" description="Thioredoxin" evidence="6">
    <location>
        <begin position="35"/>
        <end position="201"/>
    </location>
</feature>
<dbReference type="PANTHER" id="PTHR12151">
    <property type="entry name" value="ELECTRON TRANSPORT PROTIN SCO1/SENC FAMILY MEMBER"/>
    <property type="match status" value="1"/>
</dbReference>
<dbReference type="PROSITE" id="PS51352">
    <property type="entry name" value="THIOREDOXIN_2"/>
    <property type="match status" value="1"/>
</dbReference>
<dbReference type="AlphaFoldDB" id="A0A1V9EWL4"/>
<dbReference type="Pfam" id="PF02630">
    <property type="entry name" value="SCO1-SenC"/>
    <property type="match status" value="1"/>
</dbReference>
<dbReference type="EMBL" id="LVXG01000012">
    <property type="protein sequence ID" value="OQP50422.1"/>
    <property type="molecule type" value="Genomic_DNA"/>
</dbReference>
<keyword evidence="2 3" id="KW-0186">Copper</keyword>
<evidence type="ECO:0000313" key="8">
    <source>
        <dbReference type="Proteomes" id="UP000192610"/>
    </source>
</evidence>
<feature type="binding site" evidence="3">
    <location>
        <position position="77"/>
    </location>
    <ligand>
        <name>Cu cation</name>
        <dbReference type="ChEBI" id="CHEBI:23378"/>
    </ligand>
</feature>
<dbReference type="CDD" id="cd02968">
    <property type="entry name" value="SCO"/>
    <property type="match status" value="1"/>
</dbReference>
<evidence type="ECO:0000256" key="1">
    <source>
        <dbReference type="ARBA" id="ARBA00010996"/>
    </source>
</evidence>
<feature type="transmembrane region" description="Helical" evidence="5">
    <location>
        <begin position="5"/>
        <end position="23"/>
    </location>
</feature>
<evidence type="ECO:0000256" key="2">
    <source>
        <dbReference type="ARBA" id="ARBA00023008"/>
    </source>
</evidence>
<evidence type="ECO:0000256" key="5">
    <source>
        <dbReference type="SAM" id="Phobius"/>
    </source>
</evidence>
<dbReference type="Gene3D" id="3.40.30.10">
    <property type="entry name" value="Glutaredoxin"/>
    <property type="match status" value="1"/>
</dbReference>
<accession>A0A1V9EWL4</accession>
<dbReference type="SUPFAM" id="SSF52833">
    <property type="entry name" value="Thioredoxin-like"/>
    <property type="match status" value="1"/>
</dbReference>
<dbReference type="InterPro" id="IPR003782">
    <property type="entry name" value="SCO1/SenC"/>
</dbReference>
<protein>
    <submittedName>
        <fullName evidence="7">Electron transporter SenC</fullName>
    </submittedName>
</protein>
<dbReference type="OrthoDB" id="9811998at2"/>
<dbReference type="STRING" id="354355.SAMN05660816_00780"/>
<dbReference type="PANTHER" id="PTHR12151:SF25">
    <property type="entry name" value="LINALOOL DEHYDRATASE_ISOMERASE DOMAIN-CONTAINING PROTEIN"/>
    <property type="match status" value="1"/>
</dbReference>
<keyword evidence="5" id="KW-1133">Transmembrane helix</keyword>
<proteinExistence type="inferred from homology"/>
<organism evidence="7 8">
    <name type="scientific">Niastella yeongjuensis</name>
    <dbReference type="NCBI Taxonomy" id="354355"/>
    <lineage>
        <taxon>Bacteria</taxon>
        <taxon>Pseudomonadati</taxon>
        <taxon>Bacteroidota</taxon>
        <taxon>Chitinophagia</taxon>
        <taxon>Chitinophagales</taxon>
        <taxon>Chitinophagaceae</taxon>
        <taxon>Niastella</taxon>
    </lineage>
</organism>
<feature type="disulfide bond" description="Redox-active" evidence="4">
    <location>
        <begin position="73"/>
        <end position="77"/>
    </location>
</feature>
<evidence type="ECO:0000256" key="4">
    <source>
        <dbReference type="PIRSR" id="PIRSR603782-2"/>
    </source>
</evidence>
<evidence type="ECO:0000313" key="7">
    <source>
        <dbReference type="EMBL" id="OQP50422.1"/>
    </source>
</evidence>
<keyword evidence="8" id="KW-1185">Reference proteome</keyword>
<keyword evidence="3" id="KW-0479">Metal-binding</keyword>
<gene>
    <name evidence="7" type="ORF">A4H97_00845</name>
</gene>
<keyword evidence="5" id="KW-0812">Transmembrane</keyword>
<feature type="binding site" evidence="3">
    <location>
        <position position="73"/>
    </location>
    <ligand>
        <name>Cu cation</name>
        <dbReference type="ChEBI" id="CHEBI:23378"/>
    </ligand>
</feature>